<sequence>MGEDESKRVDPSPDEGDGRKPPVPSPQPPLSYGPPMREQGAQADDPHAPGSGALGQRLEAFVSGAAYGVLAVLGFVLGLIGSFLFSGTIGSVPVAAIVLVLLNFACFRLAAWAMCSPLGALAPAVPWLVVVVLMSARRPEGDLVITGTTPGYLFMVGGMIAGLVAVVAAFSRSAGSWLLRGVDVDSRAR</sequence>
<evidence type="ECO:0000313" key="4">
    <source>
        <dbReference type="Proteomes" id="UP000805614"/>
    </source>
</evidence>
<reference evidence="3 4" key="1">
    <citation type="submission" date="2020-06" db="EMBL/GenBank/DDBJ databases">
        <title>Actinomadura xiongansis sp. nov., isolated from soil of Baiyangdian.</title>
        <authorList>
            <person name="Zhang X."/>
        </authorList>
    </citation>
    <scope>NUCLEOTIDE SEQUENCE [LARGE SCALE GENOMIC DNA]</scope>
    <source>
        <strain evidence="3 4">HBUM206468</strain>
    </source>
</reference>
<feature type="transmembrane region" description="Helical" evidence="2">
    <location>
        <begin position="151"/>
        <end position="170"/>
    </location>
</feature>
<feature type="compositionally biased region" description="Basic and acidic residues" evidence="1">
    <location>
        <begin position="1"/>
        <end position="20"/>
    </location>
</feature>
<proteinExistence type="predicted"/>
<evidence type="ECO:0008006" key="5">
    <source>
        <dbReference type="Google" id="ProtNLM"/>
    </source>
</evidence>
<keyword evidence="4" id="KW-1185">Reference proteome</keyword>
<keyword evidence="2" id="KW-0812">Transmembrane</keyword>
<evidence type="ECO:0000256" key="2">
    <source>
        <dbReference type="SAM" id="Phobius"/>
    </source>
</evidence>
<accession>A0ABR7LQK7</accession>
<organism evidence="3 4">
    <name type="scientific">Actinomadura alba</name>
    <dbReference type="NCBI Taxonomy" id="406431"/>
    <lineage>
        <taxon>Bacteria</taxon>
        <taxon>Bacillati</taxon>
        <taxon>Actinomycetota</taxon>
        <taxon>Actinomycetes</taxon>
        <taxon>Streptosporangiales</taxon>
        <taxon>Thermomonosporaceae</taxon>
        <taxon>Actinomadura</taxon>
    </lineage>
</organism>
<gene>
    <name evidence="3" type="ORF">HKK74_16220</name>
</gene>
<dbReference type="RefSeq" id="WP_187244055.1">
    <property type="nucleotide sequence ID" value="NZ_BAAAOK010000004.1"/>
</dbReference>
<dbReference type="Pfam" id="PF19608">
    <property type="entry name" value="DUF6113"/>
    <property type="match status" value="1"/>
</dbReference>
<feature type="transmembrane region" description="Helical" evidence="2">
    <location>
        <begin position="118"/>
        <end position="136"/>
    </location>
</feature>
<dbReference type="EMBL" id="JABVEC010000011">
    <property type="protein sequence ID" value="MBC6467036.1"/>
    <property type="molecule type" value="Genomic_DNA"/>
</dbReference>
<feature type="transmembrane region" description="Helical" evidence="2">
    <location>
        <begin position="65"/>
        <end position="85"/>
    </location>
</feature>
<name>A0ABR7LQK7_9ACTN</name>
<evidence type="ECO:0000313" key="3">
    <source>
        <dbReference type="EMBL" id="MBC6467036.1"/>
    </source>
</evidence>
<dbReference type="InterPro" id="IPR046095">
    <property type="entry name" value="DUF6113"/>
</dbReference>
<feature type="transmembrane region" description="Helical" evidence="2">
    <location>
        <begin position="91"/>
        <end position="111"/>
    </location>
</feature>
<protein>
    <recommendedName>
        <fullName evidence="5">Integral membrane protein</fullName>
    </recommendedName>
</protein>
<feature type="region of interest" description="Disordered" evidence="1">
    <location>
        <begin position="1"/>
        <end position="49"/>
    </location>
</feature>
<feature type="compositionally biased region" description="Pro residues" evidence="1">
    <location>
        <begin position="21"/>
        <end position="32"/>
    </location>
</feature>
<comment type="caution">
    <text evidence="3">The sequence shown here is derived from an EMBL/GenBank/DDBJ whole genome shotgun (WGS) entry which is preliminary data.</text>
</comment>
<dbReference type="Proteomes" id="UP000805614">
    <property type="component" value="Unassembled WGS sequence"/>
</dbReference>
<evidence type="ECO:0000256" key="1">
    <source>
        <dbReference type="SAM" id="MobiDB-lite"/>
    </source>
</evidence>
<keyword evidence="2" id="KW-1133">Transmembrane helix</keyword>
<keyword evidence="2" id="KW-0472">Membrane</keyword>